<gene>
    <name evidence="2" type="ORF">OC846_003081</name>
</gene>
<evidence type="ECO:0000313" key="2">
    <source>
        <dbReference type="EMBL" id="KAK0551997.1"/>
    </source>
</evidence>
<feature type="compositionally biased region" description="Basic and acidic residues" evidence="1">
    <location>
        <begin position="1101"/>
        <end position="1112"/>
    </location>
</feature>
<feature type="compositionally biased region" description="Basic and acidic residues" evidence="1">
    <location>
        <begin position="1288"/>
        <end position="1297"/>
    </location>
</feature>
<reference evidence="2" key="1">
    <citation type="journal article" date="2023" name="PhytoFront">
        <title>Draft Genome Resources of Seven Strains of Tilletia horrida, Causal Agent of Kernel Smut of Rice.</title>
        <authorList>
            <person name="Khanal S."/>
            <person name="Antony Babu S."/>
            <person name="Zhou X.G."/>
        </authorList>
    </citation>
    <scope>NUCLEOTIDE SEQUENCE</scope>
    <source>
        <strain evidence="2">TX6</strain>
    </source>
</reference>
<dbReference type="Proteomes" id="UP001176517">
    <property type="component" value="Unassembled WGS sequence"/>
</dbReference>
<comment type="caution">
    <text evidence="2">The sequence shown here is derived from an EMBL/GenBank/DDBJ whole genome shotgun (WGS) entry which is preliminary data.</text>
</comment>
<feature type="compositionally biased region" description="Basic and acidic residues" evidence="1">
    <location>
        <begin position="873"/>
        <end position="890"/>
    </location>
</feature>
<protein>
    <submittedName>
        <fullName evidence="2">Uncharacterized protein</fullName>
    </submittedName>
</protein>
<dbReference type="EMBL" id="JAPDMZ010000069">
    <property type="protein sequence ID" value="KAK0551997.1"/>
    <property type="molecule type" value="Genomic_DNA"/>
</dbReference>
<sequence length="1412" mass="155737">MAKDARQTDKEHSRALEKLRNVLNKLPSAASLVQSSANDLLNLTERSCSIAEVEETSKQLRQHVSKHLQQQGGHIEAVLKLAAAFTEHLLSQHNTASREDLQIEAQSTKWLLALRYSITGVSNTITSFQLSNAQKGEHRSAFMLSSSISPRNLHNHNGPAYKIIQSHLVPQWAAAARLGLKMHEEHARRDVVTVAISALLEVATLDKAHRQDILRSISIKELGQIYSCATDYHLAADCMEIGLLTKPKNTGNARRAHWQAFFTCWEAEIDQRGQASSMPAEDGVIFEEGYRSALQQLSELRDESRFDAIASDAIDAHSLGHQRRPRRIICSNISAEGAADWLLARPCSMEAYNSLAKSQATDVKVPADFVLWINSDSVAMDLVDPAFVEGVEAEMVLIPTRIEFENVTTITFSEHLITFDLKKSVSVASEGGKKYDLGSNLHLTAKDRSEAQRLQTAIKYRTKDSDVQIHTFTTEPEPAGRFQDGVTNHFRADDNIPEVIASKLTDLPPPMLKRSGPTARSAVICQLPDHPKLPECSPEASQLEVRRERAEEMRLAAASEADPYLLARAENNEPPNEHLGAESNPKSGPAEVETTRRRANPPQRTETAVTNPHPKGKTKTLTLSDSPVDRQLVSSDGAGQFLRVSDGRSRRSVRRPNYVEVSSDLSELSDEDEQAEAPKAPAPGSPPKESNSRGPMRALSLTVPKAPHRIDKTKYSAKLKANVKVHDSGSGSETSVEGKSLQIEKPKRSTARHDSERSDHTQSTEEKRSESPVSSNNIDWDAIPGEESASATICTGKKRDSDKSRGKGGSKGKRVAGVNKKLQHAGDSSEEEGDQDSGLTKTRKRKATAEKESLKRQKLAQPPIPQNARGKLTAHDPHSKESAKSRDGAEKSNAMGMATAGAQVRKPGQKSAFLLDAMSSTPDTRQKSRKKVPKRPVHPWNRPSQNSGAEAVIQDKVGKLNDSNQQASRSRAEKGAEQQSLPLTDTIKLPMAESPFGDSQRKTAEVGRTENLEFLNSDDNGDLSAGSFHFNESFEVNNEHLGFVDPGTVRTSALVKKTFNPESSSESLAAQEGSTIDIRPGRLNEAAEKAHHISVRQAVAAERDPSPSEERGNVIQARQPPRPLTRKQHNPQLQESTVMNKTNEGARMDSVLDLQPGQASNFTGIAQENERIDINTKRPTAVSPSPKAADVEGRIDDKITAGDEQSPLKLTHDISAVRMARDDDEIGDSTTLLEMKAASLPSLGLYNRKHRDVLPRFAPPNNITTKQILQNQKEDEHRTDPTKQAGQHRLERSRKNEAQASKWPLKQPVREADAEPISQIEDPELEAALRIVRKSRKTASTLREVRRHANIAENEKATATQTTIEELALEFIKTLCKAQENETKGLQMQARSDLRRLMQAVFDQFSEMEDQE</sequence>
<feature type="compositionally biased region" description="Basic residues" evidence="1">
    <location>
        <begin position="927"/>
        <end position="937"/>
    </location>
</feature>
<accession>A0AAN6GQD2</accession>
<feature type="compositionally biased region" description="Basic and acidic residues" evidence="1">
    <location>
        <begin position="742"/>
        <end position="770"/>
    </location>
</feature>
<feature type="region of interest" description="Disordered" evidence="1">
    <location>
        <begin position="1095"/>
        <end position="1136"/>
    </location>
</feature>
<keyword evidence="3" id="KW-1185">Reference proteome</keyword>
<evidence type="ECO:0000256" key="1">
    <source>
        <dbReference type="SAM" id="MobiDB-lite"/>
    </source>
</evidence>
<organism evidence="2 3">
    <name type="scientific">Tilletia horrida</name>
    <dbReference type="NCBI Taxonomy" id="155126"/>
    <lineage>
        <taxon>Eukaryota</taxon>
        <taxon>Fungi</taxon>
        <taxon>Dikarya</taxon>
        <taxon>Basidiomycota</taxon>
        <taxon>Ustilaginomycotina</taxon>
        <taxon>Exobasidiomycetes</taxon>
        <taxon>Tilletiales</taxon>
        <taxon>Tilletiaceae</taxon>
        <taxon>Tilletia</taxon>
    </lineage>
</organism>
<feature type="region of interest" description="Disordered" evidence="1">
    <location>
        <begin position="571"/>
        <end position="1004"/>
    </location>
</feature>
<name>A0AAN6GQD2_9BASI</name>
<feature type="compositionally biased region" description="Basic and acidic residues" evidence="1">
    <location>
        <begin position="1272"/>
        <end position="1281"/>
    </location>
</feature>
<feature type="region of interest" description="Disordered" evidence="1">
    <location>
        <begin position="1256"/>
        <end position="1314"/>
    </location>
</feature>
<proteinExistence type="predicted"/>
<feature type="compositionally biased region" description="Polar residues" evidence="1">
    <location>
        <begin position="1261"/>
        <end position="1271"/>
    </location>
</feature>
<evidence type="ECO:0000313" key="3">
    <source>
        <dbReference type="Proteomes" id="UP001176517"/>
    </source>
</evidence>